<dbReference type="EMBL" id="CP128986">
    <property type="protein sequence ID" value="WOC12571.1"/>
    <property type="molecule type" value="Genomic_DNA"/>
</dbReference>
<evidence type="ECO:0000313" key="1">
    <source>
        <dbReference type="EMBL" id="WOC12571.1"/>
    </source>
</evidence>
<accession>A0AA97CWY5</accession>
<reference evidence="1" key="1">
    <citation type="submission" date="2023-06" db="EMBL/GenBank/DDBJ databases">
        <title>Gordonia sp. nov. and Pseudochrobactrum sp. nov., two species isolated from the burying beetle Nicrophorus vespilloides.</title>
        <authorList>
            <person name="Poehlein A."/>
            <person name="Guzman J."/>
            <person name="Daniel R."/>
            <person name="Vilcinskas A."/>
        </authorList>
    </citation>
    <scope>NUCLEOTIDE SEQUENCE</scope>
    <source>
        <strain evidence="1">MP11Mi</strain>
    </source>
</reference>
<dbReference type="AlphaFoldDB" id="A0AA97CWY5"/>
<dbReference type="RefSeq" id="WP_420041797.1">
    <property type="nucleotide sequence ID" value="NZ_CP128986.1"/>
</dbReference>
<gene>
    <name evidence="1" type="ORF">MP11Mi_16610</name>
</gene>
<name>A0AA97CWY5_9ACTN</name>
<protein>
    <submittedName>
        <fullName evidence="1">Uncharacterized protein</fullName>
    </submittedName>
</protein>
<sequence>MSRPDKQTEFDQIERDALCTEIADLLNARQIANGSTAQLCLLALVLDTFPEHGGAS</sequence>
<organism evidence="1">
    <name type="scientific">Gordonia sp. MP11Mi</name>
    <dbReference type="NCBI Taxonomy" id="3022769"/>
    <lineage>
        <taxon>Bacteria</taxon>
        <taxon>Bacillati</taxon>
        <taxon>Actinomycetota</taxon>
        <taxon>Actinomycetes</taxon>
        <taxon>Mycobacteriales</taxon>
        <taxon>Gordoniaceae</taxon>
        <taxon>Gordonia</taxon>
    </lineage>
</organism>
<proteinExistence type="predicted"/>